<proteinExistence type="predicted"/>
<dbReference type="PANTHER" id="PTHR37816:SF2">
    <property type="entry name" value="DNA TOPOLOGY MODULATION PROTEIN FLAR-RELATED PROTEIN"/>
    <property type="match status" value="1"/>
</dbReference>
<protein>
    <recommendedName>
        <fullName evidence="3">Shikimate kinase</fullName>
    </recommendedName>
</protein>
<organism evidence="1 2">
    <name type="scientific">Geothrix limicola</name>
    <dbReference type="NCBI Taxonomy" id="2927978"/>
    <lineage>
        <taxon>Bacteria</taxon>
        <taxon>Pseudomonadati</taxon>
        <taxon>Acidobacteriota</taxon>
        <taxon>Holophagae</taxon>
        <taxon>Holophagales</taxon>
        <taxon>Holophagaceae</taxon>
        <taxon>Geothrix</taxon>
    </lineage>
</organism>
<sequence>MRIAILGNSGSGKSTLARRIAARYGVEPLDLDGFAWEPGKIAVPRDPAAALNDVETFCTHHPEWVIEGCYANLIAATLKASPLLLFLEPGVEVCLSHCRNRPWEPHKYASKADQDEKLAFLLDWVRDYYVREGDLSLDAHQTLFKNYGGPKQMVREPVGPSFIEALAAHRTEPS</sequence>
<dbReference type="RefSeq" id="WP_285577649.1">
    <property type="nucleotide sequence ID" value="NZ_BSDE01000009.1"/>
</dbReference>
<keyword evidence="2" id="KW-1185">Reference proteome</keyword>
<dbReference type="InterPro" id="IPR027417">
    <property type="entry name" value="P-loop_NTPase"/>
</dbReference>
<dbReference type="Proteomes" id="UP001165069">
    <property type="component" value="Unassembled WGS sequence"/>
</dbReference>
<accession>A0ABQ5QIZ8</accession>
<reference evidence="1 2" key="1">
    <citation type="journal article" date="2023" name="Antonie Van Leeuwenhoek">
        <title>Mesoterricola silvestris gen. nov., sp. nov., Mesoterricola sediminis sp. nov., Geothrix oryzae sp. nov., Geothrix edaphica sp. nov., Geothrix rubra sp. nov., and Geothrix limicola sp. nov., six novel members of Acidobacteriota isolated from soils.</title>
        <authorList>
            <person name="Itoh H."/>
            <person name="Sugisawa Y."/>
            <person name="Mise K."/>
            <person name="Xu Z."/>
            <person name="Kuniyasu M."/>
            <person name="Ushijima N."/>
            <person name="Kawano K."/>
            <person name="Kobayashi E."/>
            <person name="Shiratori Y."/>
            <person name="Masuda Y."/>
            <person name="Senoo K."/>
        </authorList>
    </citation>
    <scope>NUCLEOTIDE SEQUENCE [LARGE SCALE GENOMIC DNA]</scope>
    <source>
        <strain evidence="1 2">Red804</strain>
    </source>
</reference>
<gene>
    <name evidence="1" type="ORF">GETHLI_33740</name>
</gene>
<name>A0ABQ5QIZ8_9BACT</name>
<evidence type="ECO:0000313" key="1">
    <source>
        <dbReference type="EMBL" id="GLH74872.1"/>
    </source>
</evidence>
<comment type="caution">
    <text evidence="1">The sequence shown here is derived from an EMBL/GenBank/DDBJ whole genome shotgun (WGS) entry which is preliminary data.</text>
</comment>
<dbReference type="PANTHER" id="PTHR37816">
    <property type="entry name" value="YALI0E33011P"/>
    <property type="match status" value="1"/>
</dbReference>
<evidence type="ECO:0008006" key="3">
    <source>
        <dbReference type="Google" id="ProtNLM"/>
    </source>
</evidence>
<evidence type="ECO:0000313" key="2">
    <source>
        <dbReference type="Proteomes" id="UP001165069"/>
    </source>
</evidence>
<dbReference type="EMBL" id="BSDE01000009">
    <property type="protein sequence ID" value="GLH74872.1"/>
    <property type="molecule type" value="Genomic_DNA"/>
</dbReference>
<dbReference type="InterPro" id="IPR052922">
    <property type="entry name" value="Cytidylate_Kinase-2"/>
</dbReference>
<dbReference type="Gene3D" id="3.40.50.300">
    <property type="entry name" value="P-loop containing nucleotide triphosphate hydrolases"/>
    <property type="match status" value="1"/>
</dbReference>
<dbReference type="SUPFAM" id="SSF52540">
    <property type="entry name" value="P-loop containing nucleoside triphosphate hydrolases"/>
    <property type="match status" value="1"/>
</dbReference>